<protein>
    <submittedName>
        <fullName evidence="3">Uncharacterized protein</fullName>
    </submittedName>
</protein>
<name>A0AAP0G4P9_9ASPA</name>
<proteinExistence type="predicted"/>
<reference evidence="3 4" key="1">
    <citation type="journal article" date="2022" name="Nat. Plants">
        <title>Genomes of leafy and leafless Platanthera orchids illuminate the evolution of mycoheterotrophy.</title>
        <authorList>
            <person name="Li M.H."/>
            <person name="Liu K.W."/>
            <person name="Li Z."/>
            <person name="Lu H.C."/>
            <person name="Ye Q.L."/>
            <person name="Zhang D."/>
            <person name="Wang J.Y."/>
            <person name="Li Y.F."/>
            <person name="Zhong Z.M."/>
            <person name="Liu X."/>
            <person name="Yu X."/>
            <person name="Liu D.K."/>
            <person name="Tu X.D."/>
            <person name="Liu B."/>
            <person name="Hao Y."/>
            <person name="Liao X.Y."/>
            <person name="Jiang Y.T."/>
            <person name="Sun W.H."/>
            <person name="Chen J."/>
            <person name="Chen Y.Q."/>
            <person name="Ai Y."/>
            <person name="Zhai J.W."/>
            <person name="Wu S.S."/>
            <person name="Zhou Z."/>
            <person name="Hsiao Y.Y."/>
            <person name="Wu W.L."/>
            <person name="Chen Y.Y."/>
            <person name="Lin Y.F."/>
            <person name="Hsu J.L."/>
            <person name="Li C.Y."/>
            <person name="Wang Z.W."/>
            <person name="Zhao X."/>
            <person name="Zhong W.Y."/>
            <person name="Ma X.K."/>
            <person name="Ma L."/>
            <person name="Huang J."/>
            <person name="Chen G.Z."/>
            <person name="Huang M.Z."/>
            <person name="Huang L."/>
            <person name="Peng D.H."/>
            <person name="Luo Y.B."/>
            <person name="Zou S.Q."/>
            <person name="Chen S.P."/>
            <person name="Lan S."/>
            <person name="Tsai W.C."/>
            <person name="Van de Peer Y."/>
            <person name="Liu Z.J."/>
        </authorList>
    </citation>
    <scope>NUCLEOTIDE SEQUENCE [LARGE SCALE GENOMIC DNA]</scope>
    <source>
        <strain evidence="3">Lor287</strain>
    </source>
</reference>
<evidence type="ECO:0000256" key="1">
    <source>
        <dbReference type="SAM" id="Coils"/>
    </source>
</evidence>
<feature type="region of interest" description="Disordered" evidence="2">
    <location>
        <begin position="1"/>
        <end position="23"/>
    </location>
</feature>
<dbReference type="AlphaFoldDB" id="A0AAP0G4P9"/>
<keyword evidence="1" id="KW-0175">Coiled coil</keyword>
<accession>A0AAP0G4P9</accession>
<evidence type="ECO:0000256" key="2">
    <source>
        <dbReference type="SAM" id="MobiDB-lite"/>
    </source>
</evidence>
<dbReference type="Proteomes" id="UP001418222">
    <property type="component" value="Unassembled WGS sequence"/>
</dbReference>
<dbReference type="PANTHER" id="PTHR35468">
    <property type="entry name" value="MYOSIN-LIKE PROTEIN"/>
    <property type="match status" value="1"/>
</dbReference>
<keyword evidence="4" id="KW-1185">Reference proteome</keyword>
<dbReference type="EMBL" id="JBBWWQ010000010">
    <property type="protein sequence ID" value="KAK8936792.1"/>
    <property type="molecule type" value="Genomic_DNA"/>
</dbReference>
<gene>
    <name evidence="3" type="ORF">KSP39_PZI012228</name>
</gene>
<organism evidence="3 4">
    <name type="scientific">Platanthera zijinensis</name>
    <dbReference type="NCBI Taxonomy" id="2320716"/>
    <lineage>
        <taxon>Eukaryota</taxon>
        <taxon>Viridiplantae</taxon>
        <taxon>Streptophyta</taxon>
        <taxon>Embryophyta</taxon>
        <taxon>Tracheophyta</taxon>
        <taxon>Spermatophyta</taxon>
        <taxon>Magnoliopsida</taxon>
        <taxon>Liliopsida</taxon>
        <taxon>Asparagales</taxon>
        <taxon>Orchidaceae</taxon>
        <taxon>Orchidoideae</taxon>
        <taxon>Orchideae</taxon>
        <taxon>Orchidinae</taxon>
        <taxon>Platanthera</taxon>
    </lineage>
</organism>
<comment type="caution">
    <text evidence="3">The sequence shown here is derived from an EMBL/GenBank/DDBJ whole genome shotgun (WGS) entry which is preliminary data.</text>
</comment>
<feature type="coiled-coil region" evidence="1">
    <location>
        <begin position="211"/>
        <end position="266"/>
    </location>
</feature>
<evidence type="ECO:0000313" key="4">
    <source>
        <dbReference type="Proteomes" id="UP001418222"/>
    </source>
</evidence>
<dbReference type="PANTHER" id="PTHR35468:SF1">
    <property type="entry name" value="MYOSIN-LIKE PROTEIN"/>
    <property type="match status" value="1"/>
</dbReference>
<evidence type="ECO:0000313" key="3">
    <source>
        <dbReference type="EMBL" id="KAK8936792.1"/>
    </source>
</evidence>
<feature type="compositionally biased region" description="Basic residues" evidence="2">
    <location>
        <begin position="1"/>
        <end position="10"/>
    </location>
</feature>
<sequence length="357" mass="40613">MSATRAKWHSPHPPAQRILHSPRRSSLFWTAKPQYKSTAAGIQNLGFRGDKRKAEAESSSSTCKINVDSSEDRCRFQLDILRAECSFLRMEREVALCKLERNRAQMESAFRSALETMISGRRKLGPGGSASMALDEEIVELQANLEKMQRDFRWRRGIVDRSGENFDPRASALRRRVKGIRECCKCKELVEKIAAQVMAEADQWAEMQAMLEKVKIDMDDLRSSRDQWERRALSSELNLRSLHSQIREWKKRAIDSENEAEGIRNRIAQASAAAAVSSAPPSLSDQLHSEICKLKQLKFREKQQKSSQAAKKKQVVGCRLIGSKSVDGLPRRRPPLQETGNLPHRGLDFEDVWVTRG</sequence>